<accession>A0A0W8G583</accession>
<dbReference type="SUPFAM" id="SSF53822">
    <property type="entry name" value="Periplasmic binding protein-like I"/>
    <property type="match status" value="1"/>
</dbReference>
<proteinExistence type="predicted"/>
<organism evidence="4">
    <name type="scientific">hydrocarbon metagenome</name>
    <dbReference type="NCBI Taxonomy" id="938273"/>
    <lineage>
        <taxon>unclassified sequences</taxon>
        <taxon>metagenomes</taxon>
        <taxon>ecological metagenomes</taxon>
    </lineage>
</organism>
<dbReference type="Gene3D" id="3.40.50.2300">
    <property type="match status" value="2"/>
</dbReference>
<dbReference type="InterPro" id="IPR028082">
    <property type="entry name" value="Peripla_BP_I"/>
</dbReference>
<dbReference type="EMBL" id="LNQE01000249">
    <property type="protein sequence ID" value="KUG28194.1"/>
    <property type="molecule type" value="Genomic_DNA"/>
</dbReference>
<evidence type="ECO:0000313" key="4">
    <source>
        <dbReference type="EMBL" id="KUG28194.1"/>
    </source>
</evidence>
<evidence type="ECO:0000256" key="2">
    <source>
        <dbReference type="SAM" id="MobiDB-lite"/>
    </source>
</evidence>
<dbReference type="InterPro" id="IPR028081">
    <property type="entry name" value="Leu-bd"/>
</dbReference>
<protein>
    <submittedName>
        <fullName evidence="4">Abc-type branched-chain amino acid transport system, periplasmic component</fullName>
    </submittedName>
</protein>
<name>A0A0W8G583_9ZZZZ</name>
<feature type="region of interest" description="Disordered" evidence="2">
    <location>
        <begin position="416"/>
        <end position="435"/>
    </location>
</feature>
<dbReference type="AlphaFoldDB" id="A0A0W8G583"/>
<dbReference type="CDD" id="cd19978">
    <property type="entry name" value="PBP1_ABC_ligand_binding-like"/>
    <property type="match status" value="1"/>
</dbReference>
<keyword evidence="1" id="KW-0732">Signal</keyword>
<evidence type="ECO:0000259" key="3">
    <source>
        <dbReference type="Pfam" id="PF13458"/>
    </source>
</evidence>
<evidence type="ECO:0000256" key="1">
    <source>
        <dbReference type="ARBA" id="ARBA00022729"/>
    </source>
</evidence>
<dbReference type="PANTHER" id="PTHR47235:SF1">
    <property type="entry name" value="BLR6548 PROTEIN"/>
    <property type="match status" value="1"/>
</dbReference>
<reference evidence="4" key="1">
    <citation type="journal article" date="2015" name="Proc. Natl. Acad. Sci. U.S.A.">
        <title>Networks of energetic and metabolic interactions define dynamics in microbial communities.</title>
        <authorList>
            <person name="Embree M."/>
            <person name="Liu J.K."/>
            <person name="Al-Bassam M.M."/>
            <person name="Zengler K."/>
        </authorList>
    </citation>
    <scope>NUCLEOTIDE SEQUENCE</scope>
</reference>
<feature type="domain" description="Leucine-binding protein" evidence="3">
    <location>
        <begin position="44"/>
        <end position="393"/>
    </location>
</feature>
<gene>
    <name evidence="4" type="ORF">ASZ90_001931</name>
</gene>
<sequence length="435" mass="47743">MSLSPRCTAVWVLVLLAFSLSSCEKDSARDAADLITPGVTDTTILVGSSLPLSGHASYLGLQTLYGAMSYINYVNATGGVHGRTIEVKALDDQYDPANCVTNTQKLIVEDNVFALFCYVGTPTTLKIVPLVDEAKVPLVGIFTGANALREPFNRHIINVRASYYQETKAAVQHLVDDLGIKRIAVFYQYDTYGFDGLKGTELALKDYGLAPVARGTYARGTMDVEEGLNRILEANPEAVVMIGTYGPCARFIQLAEQRGANPVFYAVSFVGADEIARILGPGNTSEVIMSQVVPPPDLPETRTLLWGVVEYSDMLKKYYPKELPNTVGLEAYINAKVLVEGLRRAGRDLTRNHFIDAIESIRDYSVGIANTISFSPEKHQGLERVYFNKLEDGKFALITDWTKIRIHRPEVEAVMPEATEGAPRGENEAVPARQP</sequence>
<comment type="caution">
    <text evidence="4">The sequence shown here is derived from an EMBL/GenBank/DDBJ whole genome shotgun (WGS) entry which is preliminary data.</text>
</comment>
<dbReference type="PROSITE" id="PS51257">
    <property type="entry name" value="PROKAR_LIPOPROTEIN"/>
    <property type="match status" value="1"/>
</dbReference>
<dbReference type="Pfam" id="PF13458">
    <property type="entry name" value="Peripla_BP_6"/>
    <property type="match status" value="1"/>
</dbReference>
<dbReference type="PANTHER" id="PTHR47235">
    <property type="entry name" value="BLR6548 PROTEIN"/>
    <property type="match status" value="1"/>
</dbReference>